<gene>
    <name evidence="2" type="ORF">I8752_36150</name>
</gene>
<reference evidence="2 3" key="1">
    <citation type="journal article" date="2021" name="Int. J. Syst. Evol. Microbiol.">
        <title>Amazonocrinis nigriterrae gen. nov., sp. nov., Atlanticothrix silvestris gen. nov., sp. nov. and Dendronalium phyllosphericum gen. nov., sp. nov., nostocacean cyanobacteria from Brazilian environments.</title>
        <authorList>
            <person name="Alvarenga D.O."/>
            <person name="Andreote A.P.D."/>
            <person name="Branco L.H.Z."/>
            <person name="Delbaje E."/>
            <person name="Cruz R.B."/>
            <person name="Varani A.M."/>
            <person name="Fiore M.F."/>
        </authorList>
    </citation>
    <scope>NUCLEOTIDE SEQUENCE [LARGE SCALE GENOMIC DNA]</scope>
    <source>
        <strain evidence="2 3">CENA369</strain>
    </source>
</reference>
<keyword evidence="1" id="KW-0472">Membrane</keyword>
<dbReference type="RefSeq" id="WP_214436951.1">
    <property type="nucleotide sequence ID" value="NZ_CAWPUQ010000258.1"/>
</dbReference>
<accession>A0A8J7LLC2</accession>
<name>A0A8J7LLC2_9NOST</name>
<feature type="transmembrane region" description="Helical" evidence="1">
    <location>
        <begin position="14"/>
        <end position="34"/>
    </location>
</feature>
<feature type="transmembrane region" description="Helical" evidence="1">
    <location>
        <begin position="46"/>
        <end position="67"/>
    </location>
</feature>
<dbReference type="AlphaFoldDB" id="A0A8J7LLC2"/>
<keyword evidence="1" id="KW-0812">Transmembrane</keyword>
<protein>
    <submittedName>
        <fullName evidence="2">Uncharacterized protein</fullName>
    </submittedName>
</protein>
<dbReference type="Proteomes" id="UP000662314">
    <property type="component" value="Unassembled WGS sequence"/>
</dbReference>
<sequence length="176" mass="20666">MTSNINFHLLLENLIFFLIATSFLVVVGWAWRHAKPFNLPEPLPGWFKIWFGTVQVLGVLLPLPIMVLSGIRGYTSALIVLSWYFVMLALQILSEIITLRQFQNVVWVMVPYLYLPYRFWQLYEGLTILGSASELLWIRYLLVLEIVLWTGNYALDLSQLPRLFRWEVREAGEMER</sequence>
<feature type="transmembrane region" description="Helical" evidence="1">
    <location>
        <begin position="135"/>
        <end position="155"/>
    </location>
</feature>
<feature type="transmembrane region" description="Helical" evidence="1">
    <location>
        <begin position="73"/>
        <end position="93"/>
    </location>
</feature>
<evidence type="ECO:0000256" key="1">
    <source>
        <dbReference type="SAM" id="Phobius"/>
    </source>
</evidence>
<comment type="caution">
    <text evidence="2">The sequence shown here is derived from an EMBL/GenBank/DDBJ whole genome shotgun (WGS) entry which is preliminary data.</text>
</comment>
<keyword evidence="1" id="KW-1133">Transmembrane helix</keyword>
<dbReference type="EMBL" id="JAECZA010000318">
    <property type="protein sequence ID" value="MBH8578284.1"/>
    <property type="molecule type" value="Genomic_DNA"/>
</dbReference>
<evidence type="ECO:0000313" key="3">
    <source>
        <dbReference type="Proteomes" id="UP000662314"/>
    </source>
</evidence>
<organism evidence="2 3">
    <name type="scientific">Dendronalium phyllosphericum CENA369</name>
    <dbReference type="NCBI Taxonomy" id="1725256"/>
    <lineage>
        <taxon>Bacteria</taxon>
        <taxon>Bacillati</taxon>
        <taxon>Cyanobacteriota</taxon>
        <taxon>Cyanophyceae</taxon>
        <taxon>Nostocales</taxon>
        <taxon>Nostocaceae</taxon>
        <taxon>Dendronalium</taxon>
        <taxon>Dendronalium phyllosphericum</taxon>
    </lineage>
</organism>
<evidence type="ECO:0000313" key="2">
    <source>
        <dbReference type="EMBL" id="MBH8578284.1"/>
    </source>
</evidence>
<proteinExistence type="predicted"/>
<keyword evidence="3" id="KW-1185">Reference proteome</keyword>